<accession>A0A1N7CHA2</accession>
<keyword evidence="1" id="KW-1133">Transmembrane helix</keyword>
<sequence length="79" mass="9009">MNELLDALQWPAMLTTLVAAWLVASQHKRKRNWGFGWFIASNVLWAIWGWHDGAYALIALQFGLFALNLRGARKNDPEA</sequence>
<dbReference type="OrthoDB" id="8549575at2"/>
<dbReference type="AlphaFoldDB" id="A0A1N7CHA2"/>
<evidence type="ECO:0000256" key="1">
    <source>
        <dbReference type="SAM" id="Phobius"/>
    </source>
</evidence>
<organism evidence="2 3">
    <name type="scientific">Aromatoleum tolulyticum</name>
    <dbReference type="NCBI Taxonomy" id="34027"/>
    <lineage>
        <taxon>Bacteria</taxon>
        <taxon>Pseudomonadati</taxon>
        <taxon>Pseudomonadota</taxon>
        <taxon>Betaproteobacteria</taxon>
        <taxon>Rhodocyclales</taxon>
        <taxon>Rhodocyclaceae</taxon>
        <taxon>Aromatoleum</taxon>
    </lineage>
</organism>
<name>A0A1N7CHA2_9RHOO</name>
<dbReference type="EMBL" id="FTMD01000024">
    <property type="protein sequence ID" value="SIR62804.1"/>
    <property type="molecule type" value="Genomic_DNA"/>
</dbReference>
<gene>
    <name evidence="2" type="ORF">SAMN05421829_12431</name>
</gene>
<evidence type="ECO:0000313" key="3">
    <source>
        <dbReference type="Proteomes" id="UP000186819"/>
    </source>
</evidence>
<feature type="transmembrane region" description="Helical" evidence="1">
    <location>
        <begin position="7"/>
        <end position="24"/>
    </location>
</feature>
<dbReference type="RefSeq" id="WP_076604390.1">
    <property type="nucleotide sequence ID" value="NZ_FTMD01000024.1"/>
</dbReference>
<reference evidence="3" key="1">
    <citation type="submission" date="2017-01" db="EMBL/GenBank/DDBJ databases">
        <authorList>
            <person name="Varghese N."/>
            <person name="Submissions S."/>
        </authorList>
    </citation>
    <scope>NUCLEOTIDE SEQUENCE [LARGE SCALE GENOMIC DNA]</scope>
    <source>
        <strain evidence="3">ATCC 51758</strain>
    </source>
</reference>
<evidence type="ECO:0008006" key="4">
    <source>
        <dbReference type="Google" id="ProtNLM"/>
    </source>
</evidence>
<evidence type="ECO:0000313" key="2">
    <source>
        <dbReference type="EMBL" id="SIR62804.1"/>
    </source>
</evidence>
<dbReference type="Proteomes" id="UP000186819">
    <property type="component" value="Unassembled WGS sequence"/>
</dbReference>
<keyword evidence="1" id="KW-0812">Transmembrane</keyword>
<proteinExistence type="predicted"/>
<keyword evidence="3" id="KW-1185">Reference proteome</keyword>
<keyword evidence="1" id="KW-0472">Membrane</keyword>
<feature type="transmembrane region" description="Helical" evidence="1">
    <location>
        <begin position="54"/>
        <end position="72"/>
    </location>
</feature>
<protein>
    <recommendedName>
        <fullName evidence="4">Inner membrane protein</fullName>
    </recommendedName>
</protein>